<keyword evidence="9" id="KW-0594">Phospholipid biosynthesis</keyword>
<gene>
    <name evidence="12" type="primary">plsC</name>
    <name evidence="12" type="ORF">AB162_568</name>
</gene>
<dbReference type="KEGG" id="bcig:AB162_568"/>
<keyword evidence="8 9" id="KW-0012">Acyltransferase</keyword>
<evidence type="ECO:0000256" key="8">
    <source>
        <dbReference type="ARBA" id="ARBA00023315"/>
    </source>
</evidence>
<organism evidence="12 13">
    <name type="scientific">Candidatus Palibaumannia cicadellinicola</name>
    <dbReference type="NCBI Taxonomy" id="186490"/>
    <lineage>
        <taxon>Bacteria</taxon>
        <taxon>Pseudomonadati</taxon>
        <taxon>Pseudomonadota</taxon>
        <taxon>Gammaproteobacteria</taxon>
        <taxon>Candidatus Palibaumannia</taxon>
    </lineage>
</organism>
<evidence type="ECO:0000256" key="4">
    <source>
        <dbReference type="ARBA" id="ARBA00008655"/>
    </source>
</evidence>
<dbReference type="CDD" id="cd07989">
    <property type="entry name" value="LPLAT_AGPAT-like"/>
    <property type="match status" value="1"/>
</dbReference>
<proteinExistence type="inferred from homology"/>
<feature type="domain" description="Phospholipid/glycerol acyltransferase" evidence="11">
    <location>
        <begin position="68"/>
        <end position="183"/>
    </location>
</feature>
<dbReference type="PANTHER" id="PTHR10434">
    <property type="entry name" value="1-ACYL-SN-GLYCEROL-3-PHOSPHATE ACYLTRANSFERASE"/>
    <property type="match status" value="1"/>
</dbReference>
<keyword evidence="7 9" id="KW-0808">Transferase</keyword>
<keyword evidence="9" id="KW-1208">Phospholipid metabolism</keyword>
<dbReference type="NCBIfam" id="TIGR00530">
    <property type="entry name" value="AGP_acyltrn"/>
    <property type="match status" value="1"/>
</dbReference>
<feature type="transmembrane region" description="Helical" evidence="10">
    <location>
        <begin position="9"/>
        <end position="30"/>
    </location>
</feature>
<keyword evidence="10" id="KW-0812">Transmembrane</keyword>
<dbReference type="SUPFAM" id="SSF69593">
    <property type="entry name" value="Glycerol-3-phosphate (1)-acyltransferase"/>
    <property type="match status" value="1"/>
</dbReference>
<evidence type="ECO:0000256" key="5">
    <source>
        <dbReference type="ARBA" id="ARBA00013211"/>
    </source>
</evidence>
<comment type="similarity">
    <text evidence="4 9">Belongs to the 1-acyl-sn-glycerol-3-phosphate acyltransferase family.</text>
</comment>
<dbReference type="SMART" id="SM00563">
    <property type="entry name" value="PlsC"/>
    <property type="match status" value="1"/>
</dbReference>
<evidence type="ECO:0000256" key="9">
    <source>
        <dbReference type="RuleBase" id="RU361267"/>
    </source>
</evidence>
<reference evidence="12 13" key="1">
    <citation type="submission" date="2015-06" db="EMBL/GenBank/DDBJ databases">
        <title>Lineage-specific patterns of genome deterioration in obligate symbionts.</title>
        <authorList>
            <person name="Bennett G.M."/>
            <person name="McCutcheon J.P."/>
            <person name="McDonald B.R."/>
            <person name="Moran N.A."/>
        </authorList>
    </citation>
    <scope>NUCLEOTIDE SEQUENCE [LARGE SCALE GENOMIC DNA]</scope>
    <source>
        <strain evidence="12 13">B-GSS</strain>
    </source>
</reference>
<accession>A0A0K2BLE4</accession>
<dbReference type="EMBL" id="CP011787">
    <property type="protein sequence ID" value="AKZ66145.1"/>
    <property type="molecule type" value="Genomic_DNA"/>
</dbReference>
<dbReference type="EC" id="2.3.1.51" evidence="5 9"/>
<dbReference type="GO" id="GO:0006654">
    <property type="term" value="P:phosphatidic acid biosynthetic process"/>
    <property type="evidence" value="ECO:0007669"/>
    <property type="project" value="TreeGrafter"/>
</dbReference>
<dbReference type="GO" id="GO:0005886">
    <property type="term" value="C:plasma membrane"/>
    <property type="evidence" value="ECO:0007669"/>
    <property type="project" value="TreeGrafter"/>
</dbReference>
<dbReference type="Pfam" id="PF01553">
    <property type="entry name" value="Acyltransferase"/>
    <property type="match status" value="1"/>
</dbReference>
<dbReference type="OrthoDB" id="5290997at2"/>
<evidence type="ECO:0000256" key="7">
    <source>
        <dbReference type="ARBA" id="ARBA00022679"/>
    </source>
</evidence>
<dbReference type="UniPathway" id="UPA00557">
    <property type="reaction ID" value="UER00613"/>
</dbReference>
<name>A0A0K2BLE4_9GAMM</name>
<comment type="pathway">
    <text evidence="2">Phospholipid metabolism; CDP-diacylglycerol biosynthesis; CDP-diacylglycerol from sn-glycerol 3-phosphate: step 2/3.</text>
</comment>
<keyword evidence="9" id="KW-0444">Lipid biosynthesis</keyword>
<evidence type="ECO:0000256" key="6">
    <source>
        <dbReference type="ARBA" id="ARBA00016139"/>
    </source>
</evidence>
<dbReference type="GO" id="GO:0016024">
    <property type="term" value="P:CDP-diacylglycerol biosynthetic process"/>
    <property type="evidence" value="ECO:0007669"/>
    <property type="project" value="UniProtKB-UniPathway"/>
</dbReference>
<evidence type="ECO:0000256" key="2">
    <source>
        <dbReference type="ARBA" id="ARBA00004728"/>
    </source>
</evidence>
<dbReference type="PANTHER" id="PTHR10434:SF11">
    <property type="entry name" value="1-ACYL-SN-GLYCEROL-3-PHOSPHATE ACYLTRANSFERASE"/>
    <property type="match status" value="1"/>
</dbReference>
<comment type="pathway">
    <text evidence="3">Lipid metabolism.</text>
</comment>
<sequence length="242" mass="27433">MLLALTRTILVIILFASICVLGLIYCLFSPRDPKHVATFGRLFSSLAPIFGIKIKVILPKNIILPHKCIYIANHQNFFDIITLAYVIQPFTVTVGKKSLLWIPIFGQLYWLTGNLLINRNNSISAHNFLNKLVHKIKNTNISILFFPEGTRNQGLGLLPFKTGAFYTAIAARVPIVPICVSNITDKIKLNRWYNGIVLIEILPPIDTNSYSDSKKHISQLTIYCRQMMKSKIDELNAEVTKY</sequence>
<keyword evidence="10" id="KW-1133">Transmembrane helix</keyword>
<dbReference type="GO" id="GO:0003841">
    <property type="term" value="F:1-acylglycerol-3-phosphate O-acyltransferase activity"/>
    <property type="evidence" value="ECO:0007669"/>
    <property type="project" value="UniProtKB-UniRule"/>
</dbReference>
<dbReference type="PATRIC" id="fig|186490.8.peg.534"/>
<evidence type="ECO:0000256" key="1">
    <source>
        <dbReference type="ARBA" id="ARBA00001141"/>
    </source>
</evidence>
<evidence type="ECO:0000256" key="3">
    <source>
        <dbReference type="ARBA" id="ARBA00005189"/>
    </source>
</evidence>
<dbReference type="AlphaFoldDB" id="A0A0K2BLE4"/>
<protein>
    <recommendedName>
        <fullName evidence="6 9">1-acyl-sn-glycerol-3-phosphate acyltransferase</fullName>
        <ecNumber evidence="5 9">2.3.1.51</ecNumber>
    </recommendedName>
</protein>
<dbReference type="Proteomes" id="UP000056466">
    <property type="component" value="Chromosome"/>
</dbReference>
<evidence type="ECO:0000259" key="11">
    <source>
        <dbReference type="SMART" id="SM00563"/>
    </source>
</evidence>
<evidence type="ECO:0000256" key="10">
    <source>
        <dbReference type="SAM" id="Phobius"/>
    </source>
</evidence>
<keyword evidence="13" id="KW-1185">Reference proteome</keyword>
<dbReference type="InterPro" id="IPR002123">
    <property type="entry name" value="Plipid/glycerol_acylTrfase"/>
</dbReference>
<keyword evidence="10" id="KW-0472">Membrane</keyword>
<keyword evidence="9" id="KW-0443">Lipid metabolism</keyword>
<evidence type="ECO:0000313" key="13">
    <source>
        <dbReference type="Proteomes" id="UP000056466"/>
    </source>
</evidence>
<dbReference type="InterPro" id="IPR004552">
    <property type="entry name" value="AGP_acyltrans"/>
</dbReference>
<comment type="domain">
    <text evidence="9">The HXXXXD motif is essential for acyltransferase activity and may constitute the binding site for the phosphate moiety of the glycerol-3-phosphate.</text>
</comment>
<comment type="catalytic activity">
    <reaction evidence="1 9">
        <text>a 1-acyl-sn-glycero-3-phosphate + an acyl-CoA = a 1,2-diacyl-sn-glycero-3-phosphate + CoA</text>
        <dbReference type="Rhea" id="RHEA:19709"/>
        <dbReference type="ChEBI" id="CHEBI:57287"/>
        <dbReference type="ChEBI" id="CHEBI:57970"/>
        <dbReference type="ChEBI" id="CHEBI:58342"/>
        <dbReference type="ChEBI" id="CHEBI:58608"/>
        <dbReference type="EC" id="2.3.1.51"/>
    </reaction>
</comment>
<dbReference type="RefSeq" id="WP_053097305.1">
    <property type="nucleotide sequence ID" value="NZ_CP011787.1"/>
</dbReference>
<evidence type="ECO:0000313" key="12">
    <source>
        <dbReference type="EMBL" id="AKZ66145.1"/>
    </source>
</evidence>